<sequence length="205" mass="23702">MQVRNNYLDRIFVKYVTEEFSIKEAKQFLQETGFRCVPILDKTEKRFLGNVYEIDIFKYEGSLDDSVLNIADNVDAIVHEDEPFFRVFFTIKKLPFLAVVNSEGEFAGILTHSKVMEIFEDALGVHTKGHMLTIGVYDFDNTLKKLTAIISKHTSIQSLITLHSDKFVRQIVITLPKDIQQSILEKIHEELTKANFRIVHTDQFS</sequence>
<protein>
    <submittedName>
        <fullName evidence="3">CBS domain-containing protein</fullName>
    </submittedName>
</protein>
<dbReference type="EMBL" id="JAACYS010000058">
    <property type="protein sequence ID" value="NCU18396.1"/>
    <property type="molecule type" value="Genomic_DNA"/>
</dbReference>
<comment type="caution">
    <text evidence="3">The sequence shown here is derived from an EMBL/GenBank/DDBJ whole genome shotgun (WGS) entry which is preliminary data.</text>
</comment>
<dbReference type="PIRSF" id="PIRSF035040">
    <property type="entry name" value="UCP035040_CBS_Lmo0553"/>
    <property type="match status" value="1"/>
</dbReference>
<dbReference type="InterPro" id="IPR017036">
    <property type="entry name" value="Lmo0553-like"/>
</dbReference>
<dbReference type="SUPFAM" id="SSF54631">
    <property type="entry name" value="CBS-domain pair"/>
    <property type="match status" value="1"/>
</dbReference>
<dbReference type="Proteomes" id="UP000743899">
    <property type="component" value="Unassembled WGS sequence"/>
</dbReference>
<evidence type="ECO:0000313" key="3">
    <source>
        <dbReference type="EMBL" id="NCU18396.1"/>
    </source>
</evidence>
<dbReference type="InterPro" id="IPR000644">
    <property type="entry name" value="CBS_dom"/>
</dbReference>
<proteinExistence type="predicted"/>
<dbReference type="RefSeq" id="WP_161921227.1">
    <property type="nucleotide sequence ID" value="NZ_JAACYS010000058.1"/>
</dbReference>
<evidence type="ECO:0000313" key="4">
    <source>
        <dbReference type="Proteomes" id="UP000743899"/>
    </source>
</evidence>
<gene>
    <name evidence="3" type="ORF">GW534_11785</name>
</gene>
<dbReference type="InterPro" id="IPR046342">
    <property type="entry name" value="CBS_dom_sf"/>
</dbReference>
<dbReference type="NCBIfam" id="NF038387">
    <property type="entry name" value="CBS_CbpA"/>
    <property type="match status" value="1"/>
</dbReference>
<evidence type="ECO:0000256" key="1">
    <source>
        <dbReference type="PROSITE-ProRule" id="PRU00703"/>
    </source>
</evidence>
<evidence type="ECO:0000259" key="2">
    <source>
        <dbReference type="PROSITE" id="PS51371"/>
    </source>
</evidence>
<dbReference type="Pfam" id="PF00571">
    <property type="entry name" value="CBS"/>
    <property type="match status" value="2"/>
</dbReference>
<feature type="domain" description="CBS" evidence="2">
    <location>
        <begin position="8"/>
        <end position="66"/>
    </location>
</feature>
<keyword evidence="4" id="KW-1185">Reference proteome</keyword>
<organism evidence="3 4">
    <name type="scientific">Pallidibacillus pasinlerensis</name>
    <dbReference type="NCBI Taxonomy" id="2703818"/>
    <lineage>
        <taxon>Bacteria</taxon>
        <taxon>Bacillati</taxon>
        <taxon>Bacillota</taxon>
        <taxon>Bacilli</taxon>
        <taxon>Bacillales</taxon>
        <taxon>Bacillaceae</taxon>
        <taxon>Pallidibacillus</taxon>
    </lineage>
</organism>
<name>A0ABX0A774_9BACI</name>
<dbReference type="CDD" id="cd02205">
    <property type="entry name" value="CBS_pair_SF"/>
    <property type="match status" value="1"/>
</dbReference>
<reference evidence="3 4" key="1">
    <citation type="submission" date="2020-01" db="EMBL/GenBank/DDBJ databases">
        <title>A novel Bacillus sp. from Pasinler.</title>
        <authorList>
            <person name="Adiguzel A."/>
            <person name="Ay H."/>
            <person name="Baltaci M.O."/>
        </authorList>
    </citation>
    <scope>NUCLEOTIDE SEQUENCE [LARGE SCALE GENOMIC DNA]</scope>
    <source>
        <strain evidence="3 4">P1</strain>
    </source>
</reference>
<accession>A0ABX0A774</accession>
<dbReference type="Gene3D" id="3.10.580.10">
    <property type="entry name" value="CBS-domain"/>
    <property type="match status" value="1"/>
</dbReference>
<keyword evidence="1" id="KW-0129">CBS domain</keyword>
<dbReference type="PROSITE" id="PS51371">
    <property type="entry name" value="CBS"/>
    <property type="match status" value="1"/>
</dbReference>